<dbReference type="PANTHER" id="PTHR11999:SF70">
    <property type="entry name" value="MIP05841P"/>
    <property type="match status" value="1"/>
</dbReference>
<evidence type="ECO:0000256" key="1">
    <source>
        <dbReference type="ARBA" id="ARBA00001933"/>
    </source>
</evidence>
<dbReference type="GO" id="GO:0016831">
    <property type="term" value="F:carboxy-lyase activity"/>
    <property type="evidence" value="ECO:0007669"/>
    <property type="project" value="UniProtKB-KW"/>
</dbReference>
<dbReference type="GO" id="GO:0030170">
    <property type="term" value="F:pyridoxal phosphate binding"/>
    <property type="evidence" value="ECO:0007669"/>
    <property type="project" value="InterPro"/>
</dbReference>
<evidence type="ECO:0000256" key="2">
    <source>
        <dbReference type="ARBA" id="ARBA00022793"/>
    </source>
</evidence>
<keyword evidence="4 6" id="KW-0456">Lyase</keyword>
<evidence type="ECO:0000256" key="4">
    <source>
        <dbReference type="ARBA" id="ARBA00023239"/>
    </source>
</evidence>
<dbReference type="InterPro" id="IPR015424">
    <property type="entry name" value="PyrdxlP-dep_Trfase"/>
</dbReference>
<keyword evidence="8" id="KW-1185">Reference proteome</keyword>
<dbReference type="InterPro" id="IPR010977">
    <property type="entry name" value="Aromatic_deC"/>
</dbReference>
<comment type="cofactor">
    <cofactor evidence="1 5 6">
        <name>pyridoxal 5'-phosphate</name>
        <dbReference type="ChEBI" id="CHEBI:597326"/>
    </cofactor>
</comment>
<reference evidence="7 8" key="1">
    <citation type="submission" date="2019-10" db="EMBL/GenBank/DDBJ databases">
        <title>Assembly and Annotation for the nematode Trichostrongylus colubriformis.</title>
        <authorList>
            <person name="Martin J."/>
        </authorList>
    </citation>
    <scope>NUCLEOTIDE SEQUENCE [LARGE SCALE GENOMIC DNA]</scope>
    <source>
        <strain evidence="7">G859</strain>
        <tissue evidence="7">Whole worm</tissue>
    </source>
</reference>
<dbReference type="InterPro" id="IPR015421">
    <property type="entry name" value="PyrdxlP-dep_Trfase_major"/>
</dbReference>
<dbReference type="GO" id="GO:0019752">
    <property type="term" value="P:carboxylic acid metabolic process"/>
    <property type="evidence" value="ECO:0007669"/>
    <property type="project" value="InterPro"/>
</dbReference>
<dbReference type="PANTHER" id="PTHR11999">
    <property type="entry name" value="GROUP II PYRIDOXAL-5-PHOSPHATE DECARBOXYLASE"/>
    <property type="match status" value="1"/>
</dbReference>
<sequence>DNPRDSAGGGTIVRSASNAIFYFIMTSKRKKLNQLMVSSKKPQSAFDELAREVGPKLVVYINKNAHPYAEKACTMANVNCHAIQAKASNNWGLTGAEVEENIQQDLKQNLIPLFVYCTVGTTPAAIVDHLESIGPIAKKYDLWMHCDASYGGNCWIEPKYRPASNVLDYATSINVSLHKFLVHGNGDIVWTKECRIFREIFDVCQEGIKFWHEGRAVIRDWGLNKPRLNNALTIWFAIRLNGLQGLRHYVNNVSLYLKYYE</sequence>
<evidence type="ECO:0000256" key="3">
    <source>
        <dbReference type="ARBA" id="ARBA00022898"/>
    </source>
</evidence>
<dbReference type="InterPro" id="IPR002129">
    <property type="entry name" value="PyrdxlP-dep_de-COase"/>
</dbReference>
<organism evidence="7 8">
    <name type="scientific">Trichostrongylus colubriformis</name>
    <name type="common">Black scour worm</name>
    <dbReference type="NCBI Taxonomy" id="6319"/>
    <lineage>
        <taxon>Eukaryota</taxon>
        <taxon>Metazoa</taxon>
        <taxon>Ecdysozoa</taxon>
        <taxon>Nematoda</taxon>
        <taxon>Chromadorea</taxon>
        <taxon>Rhabditida</taxon>
        <taxon>Rhabditina</taxon>
        <taxon>Rhabditomorpha</taxon>
        <taxon>Strongyloidea</taxon>
        <taxon>Trichostrongylidae</taxon>
        <taxon>Trichostrongylus</taxon>
    </lineage>
</organism>
<feature type="modified residue" description="N6-(pyridoxal phosphate)lysine" evidence="5">
    <location>
        <position position="179"/>
    </location>
</feature>
<dbReference type="GO" id="GO:0005737">
    <property type="term" value="C:cytoplasm"/>
    <property type="evidence" value="ECO:0007669"/>
    <property type="project" value="TreeGrafter"/>
</dbReference>
<evidence type="ECO:0000256" key="5">
    <source>
        <dbReference type="PIRSR" id="PIRSR602129-50"/>
    </source>
</evidence>
<dbReference type="EMBL" id="WIXE01005601">
    <property type="protein sequence ID" value="KAK5982032.1"/>
    <property type="molecule type" value="Genomic_DNA"/>
</dbReference>
<keyword evidence="2" id="KW-0210">Decarboxylase</keyword>
<gene>
    <name evidence="7" type="ORF">GCK32_015529</name>
</gene>
<accession>A0AAN8FVU7</accession>
<evidence type="ECO:0000256" key="6">
    <source>
        <dbReference type="RuleBase" id="RU000382"/>
    </source>
</evidence>
<proteinExistence type="inferred from homology"/>
<feature type="non-terminal residue" evidence="7">
    <location>
        <position position="1"/>
    </location>
</feature>
<dbReference type="SUPFAM" id="SSF53383">
    <property type="entry name" value="PLP-dependent transferases"/>
    <property type="match status" value="1"/>
</dbReference>
<dbReference type="Proteomes" id="UP001331761">
    <property type="component" value="Unassembled WGS sequence"/>
</dbReference>
<evidence type="ECO:0000313" key="7">
    <source>
        <dbReference type="EMBL" id="KAK5982032.1"/>
    </source>
</evidence>
<dbReference type="Pfam" id="PF00282">
    <property type="entry name" value="Pyridoxal_deC"/>
    <property type="match status" value="1"/>
</dbReference>
<keyword evidence="3 5" id="KW-0663">Pyridoxal phosphate</keyword>
<dbReference type="Gene3D" id="3.40.640.10">
    <property type="entry name" value="Type I PLP-dependent aspartate aminotransferase-like (Major domain)"/>
    <property type="match status" value="1"/>
</dbReference>
<comment type="similarity">
    <text evidence="6">Belongs to the group II decarboxylase family.</text>
</comment>
<protein>
    <submittedName>
        <fullName evidence="7">Uncharacterized protein</fullName>
    </submittedName>
</protein>
<evidence type="ECO:0000313" key="8">
    <source>
        <dbReference type="Proteomes" id="UP001331761"/>
    </source>
</evidence>
<comment type="caution">
    <text evidence="7">The sequence shown here is derived from an EMBL/GenBank/DDBJ whole genome shotgun (WGS) entry which is preliminary data.</text>
</comment>
<name>A0AAN8FVU7_TRICO</name>
<dbReference type="AlphaFoldDB" id="A0AAN8FVU7"/>